<dbReference type="SMART" id="SM00086">
    <property type="entry name" value="PAC"/>
    <property type="match status" value="3"/>
</dbReference>
<gene>
    <name evidence="10" type="ORF">RRC193</name>
</gene>
<dbReference type="AlphaFoldDB" id="Q0W103"/>
<dbReference type="PANTHER" id="PTHR43304:SF1">
    <property type="entry name" value="PAC DOMAIN-CONTAINING PROTEIN"/>
    <property type="match status" value="1"/>
</dbReference>
<comment type="catalytic activity">
    <reaction evidence="1">
        <text>ATP + protein L-histidine = ADP + protein N-phospho-L-histidine.</text>
        <dbReference type="EC" id="2.7.13.3"/>
    </reaction>
</comment>
<evidence type="ECO:0000259" key="8">
    <source>
        <dbReference type="PROSITE" id="PS50112"/>
    </source>
</evidence>
<keyword evidence="3" id="KW-0597">Phosphoprotein</keyword>
<dbReference type="InterPro" id="IPR035965">
    <property type="entry name" value="PAS-like_dom_sf"/>
</dbReference>
<evidence type="ECO:0000259" key="9">
    <source>
        <dbReference type="PROSITE" id="PS50113"/>
    </source>
</evidence>
<dbReference type="InterPro" id="IPR036890">
    <property type="entry name" value="HATPase_C_sf"/>
</dbReference>
<dbReference type="GeneID" id="5145612"/>
<dbReference type="CDD" id="cd00082">
    <property type="entry name" value="HisKA"/>
    <property type="match status" value="1"/>
</dbReference>
<dbReference type="SMART" id="SM00091">
    <property type="entry name" value="PAS"/>
    <property type="match status" value="3"/>
</dbReference>
<evidence type="ECO:0000313" key="11">
    <source>
        <dbReference type="Proteomes" id="UP000000663"/>
    </source>
</evidence>
<dbReference type="Pfam" id="PF13426">
    <property type="entry name" value="PAS_9"/>
    <property type="match status" value="1"/>
</dbReference>
<dbReference type="InterPro" id="IPR003594">
    <property type="entry name" value="HATPase_dom"/>
</dbReference>
<dbReference type="SMART" id="SM00387">
    <property type="entry name" value="HATPase_c"/>
    <property type="match status" value="1"/>
</dbReference>
<reference evidence="10 11" key="1">
    <citation type="journal article" date="2006" name="Science">
        <title>Genome of rice cluster I archaea -- the key methane producers in the rice rhizosphere.</title>
        <authorList>
            <person name="Erkel C."/>
            <person name="Kube M."/>
            <person name="Reinhardt R."/>
            <person name="Liesack W."/>
        </authorList>
    </citation>
    <scope>NUCLEOTIDE SEQUENCE [LARGE SCALE GENOMIC DNA]</scope>
    <source>
        <strain evidence="11">DSM 22066 / NBRC 105507 / MRE50</strain>
    </source>
</reference>
<accession>Q0W103</accession>
<dbReference type="Pfam" id="PF08448">
    <property type="entry name" value="PAS_4"/>
    <property type="match status" value="1"/>
</dbReference>
<dbReference type="InterPro" id="IPR004358">
    <property type="entry name" value="Sig_transdc_His_kin-like_C"/>
</dbReference>
<protein>
    <recommendedName>
        <fullName evidence="2">histidine kinase</fullName>
        <ecNumber evidence="2">2.7.13.3</ecNumber>
    </recommendedName>
</protein>
<dbReference type="PROSITE" id="PS50113">
    <property type="entry name" value="PAC"/>
    <property type="match status" value="2"/>
</dbReference>
<keyword evidence="5 10" id="KW-0418">Kinase</keyword>
<dbReference type="NCBIfam" id="TIGR00229">
    <property type="entry name" value="sensory_box"/>
    <property type="match status" value="3"/>
</dbReference>
<dbReference type="GO" id="GO:0000155">
    <property type="term" value="F:phosphorelay sensor kinase activity"/>
    <property type="evidence" value="ECO:0007669"/>
    <property type="project" value="InterPro"/>
</dbReference>
<dbReference type="eggNOG" id="arCOG06515">
    <property type="taxonomic scope" value="Archaea"/>
</dbReference>
<dbReference type="EMBL" id="AM114193">
    <property type="protein sequence ID" value="CAJ37940.1"/>
    <property type="molecule type" value="Genomic_DNA"/>
</dbReference>
<dbReference type="InterPro" id="IPR001610">
    <property type="entry name" value="PAC"/>
</dbReference>
<proteinExistence type="predicted"/>
<dbReference type="Gene3D" id="3.30.565.10">
    <property type="entry name" value="Histidine kinase-like ATPase, C-terminal domain"/>
    <property type="match status" value="1"/>
</dbReference>
<dbReference type="KEGG" id="rci:RRC193"/>
<dbReference type="Pfam" id="PF02518">
    <property type="entry name" value="HATPase_c"/>
    <property type="match status" value="1"/>
</dbReference>
<dbReference type="RefSeq" id="WP_012034654.1">
    <property type="nucleotide sequence ID" value="NC_009464.1"/>
</dbReference>
<keyword evidence="11" id="KW-1185">Reference proteome</keyword>
<dbReference type="SUPFAM" id="SSF55874">
    <property type="entry name" value="ATPase domain of HSP90 chaperone/DNA topoisomerase II/histidine kinase"/>
    <property type="match status" value="1"/>
</dbReference>
<dbReference type="InterPro" id="IPR013767">
    <property type="entry name" value="PAS_fold"/>
</dbReference>
<dbReference type="InterPro" id="IPR052162">
    <property type="entry name" value="Sensor_kinase/Photoreceptor"/>
</dbReference>
<dbReference type="Gene3D" id="3.30.450.20">
    <property type="entry name" value="PAS domain"/>
    <property type="match status" value="3"/>
</dbReference>
<evidence type="ECO:0000256" key="5">
    <source>
        <dbReference type="ARBA" id="ARBA00022777"/>
    </source>
</evidence>
<evidence type="ECO:0000256" key="3">
    <source>
        <dbReference type="ARBA" id="ARBA00022553"/>
    </source>
</evidence>
<evidence type="ECO:0000259" key="7">
    <source>
        <dbReference type="PROSITE" id="PS50109"/>
    </source>
</evidence>
<dbReference type="InterPro" id="IPR005467">
    <property type="entry name" value="His_kinase_dom"/>
</dbReference>
<feature type="domain" description="PAC" evidence="9">
    <location>
        <begin position="92"/>
        <end position="144"/>
    </location>
</feature>
<evidence type="ECO:0000313" key="10">
    <source>
        <dbReference type="EMBL" id="CAJ37940.1"/>
    </source>
</evidence>
<sequence>MSAILNYMARRFLDLSELGEFTAAAVENDTVSFIAAYADGSTFTCNLAFCKLTGYSKDEVSRMKWPEDFTKSEYRAQAIDLIKGVFCNVAPYTYELELVRKDGSPVPVDVYVHKFCDEAGTTQYLYSFITDMTEHKRLENALRASERKYRELVENANSIILKMDLNGNITFFNEFAQKFFRFELNEILGKNVMGTIVPIKESTGRNLTQMIRDIYDHPQKYVTNENENMRSNGERVWISWTNKAIMDEQGNIVGVLSVGNDITALKHTESELKKSRDELEARVKERTAELERVNKFLLDEIEARKRAEQVTVESEEKFRILVETAPLAIFFHRGISFIYANPAAERITGLSADEIKKVKFWELFAPEFRDMVRERGLAMLRGEDSPYSYEVRLQTTGAEKWMEITSTRVTYKGNPAILTIGQDITQYRETMIALHNSKVEAELYVDLMSHDINNINQAGMGNLELLKNEAKLNEYEQERVANALAAFENSSELIDNVKKLKKAKDHKLKIEKIDLGPVLDEVRNKYLATPGRDVTINFEPRSGCYVNADSMIYDVFSNLVGNSIKHSEGAVVITINLNSAVINNEKYYRVSIEDNGPGIEPDLKTRIFNRIYYEGGIMRGKGIGLYLVKVLVECYHGGIIVEDRVPGDYTKGARFIVILPAADK</sequence>
<dbReference type="eggNOG" id="arCOG06192">
    <property type="taxonomic scope" value="Archaea"/>
</dbReference>
<dbReference type="Proteomes" id="UP000000663">
    <property type="component" value="Chromosome"/>
</dbReference>
<dbReference type="PANTHER" id="PTHR43304">
    <property type="entry name" value="PHYTOCHROME-LIKE PROTEIN CPH1"/>
    <property type="match status" value="1"/>
</dbReference>
<dbReference type="eggNOG" id="arCOG06918">
    <property type="taxonomic scope" value="Archaea"/>
</dbReference>
<dbReference type="PRINTS" id="PR00344">
    <property type="entry name" value="BCTRLSENSOR"/>
</dbReference>
<dbReference type="Pfam" id="PF00989">
    <property type="entry name" value="PAS"/>
    <property type="match status" value="1"/>
</dbReference>
<dbReference type="SUPFAM" id="SSF55785">
    <property type="entry name" value="PYP-like sensor domain (PAS domain)"/>
    <property type="match status" value="3"/>
</dbReference>
<dbReference type="GO" id="GO:0006355">
    <property type="term" value="P:regulation of DNA-templated transcription"/>
    <property type="evidence" value="ECO:0007669"/>
    <property type="project" value="InterPro"/>
</dbReference>
<dbReference type="PROSITE" id="PS50109">
    <property type="entry name" value="HIS_KIN"/>
    <property type="match status" value="1"/>
</dbReference>
<dbReference type="STRING" id="351160.RRC193"/>
<name>Q0W103_METAR</name>
<evidence type="ECO:0000256" key="6">
    <source>
        <dbReference type="SAM" id="Coils"/>
    </source>
</evidence>
<dbReference type="InterPro" id="IPR000700">
    <property type="entry name" value="PAS-assoc_C"/>
</dbReference>
<evidence type="ECO:0000256" key="4">
    <source>
        <dbReference type="ARBA" id="ARBA00022679"/>
    </source>
</evidence>
<dbReference type="InterPro" id="IPR000014">
    <property type="entry name" value="PAS"/>
</dbReference>
<keyword evidence="4" id="KW-0808">Transferase</keyword>
<feature type="coiled-coil region" evidence="6">
    <location>
        <begin position="262"/>
        <end position="289"/>
    </location>
</feature>
<keyword evidence="6" id="KW-0175">Coiled coil</keyword>
<dbReference type="CDD" id="cd00130">
    <property type="entry name" value="PAS"/>
    <property type="match status" value="3"/>
</dbReference>
<evidence type="ECO:0000256" key="2">
    <source>
        <dbReference type="ARBA" id="ARBA00012438"/>
    </source>
</evidence>
<evidence type="ECO:0000256" key="1">
    <source>
        <dbReference type="ARBA" id="ARBA00000085"/>
    </source>
</evidence>
<dbReference type="InterPro" id="IPR013656">
    <property type="entry name" value="PAS_4"/>
</dbReference>
<feature type="domain" description="PAC" evidence="9">
    <location>
        <begin position="222"/>
        <end position="274"/>
    </location>
</feature>
<feature type="domain" description="Histidine kinase" evidence="7">
    <location>
        <begin position="447"/>
        <end position="663"/>
    </location>
</feature>
<dbReference type="PROSITE" id="PS50112">
    <property type="entry name" value="PAS"/>
    <property type="match status" value="2"/>
</dbReference>
<dbReference type="InterPro" id="IPR003661">
    <property type="entry name" value="HisK_dim/P_dom"/>
</dbReference>
<feature type="domain" description="PAS" evidence="8">
    <location>
        <begin position="314"/>
        <end position="383"/>
    </location>
</feature>
<organism evidence="10 11">
    <name type="scientific">Methanocella arvoryzae (strain DSM 22066 / NBRC 105507 / MRE50)</name>
    <dbReference type="NCBI Taxonomy" id="351160"/>
    <lineage>
        <taxon>Archaea</taxon>
        <taxon>Methanobacteriati</taxon>
        <taxon>Methanobacteriota</taxon>
        <taxon>Stenosarchaea group</taxon>
        <taxon>Methanomicrobia</taxon>
        <taxon>Methanocellales</taxon>
        <taxon>Methanocellaceae</taxon>
        <taxon>Methanocella</taxon>
    </lineage>
</organism>
<feature type="domain" description="PAS" evidence="8">
    <location>
        <begin position="145"/>
        <end position="197"/>
    </location>
</feature>
<dbReference type="EC" id="2.7.13.3" evidence="2"/>